<evidence type="ECO:0000313" key="3">
    <source>
        <dbReference type="EMBL" id="CAF1097313.1"/>
    </source>
</evidence>
<evidence type="ECO:0000313" key="4">
    <source>
        <dbReference type="Proteomes" id="UP000663852"/>
    </source>
</evidence>
<dbReference type="OrthoDB" id="10008090at2759"/>
<keyword evidence="1" id="KW-0812">Transmembrane</keyword>
<reference evidence="3" key="1">
    <citation type="submission" date="2021-02" db="EMBL/GenBank/DDBJ databases">
        <authorList>
            <person name="Nowell W R."/>
        </authorList>
    </citation>
    <scope>NUCLEOTIDE SEQUENCE</scope>
</reference>
<keyword evidence="1" id="KW-0472">Membrane</keyword>
<dbReference type="Gene3D" id="1.20.140.150">
    <property type="match status" value="1"/>
</dbReference>
<feature type="transmembrane region" description="Helical" evidence="1">
    <location>
        <begin position="178"/>
        <end position="200"/>
    </location>
</feature>
<accession>A0A814NRD1</accession>
<name>A0A814NRD1_ADIRI</name>
<sequence length="228" mass="25830">MLRYNFLVLQLTALTLAIIAITTSSWEKVILKDDDALQTIYHSPLLTTLTTPIPPPSTQPHNVTGYILTINSGLMDICAHLQHPAHLYRSPQRCKQTVARPSIGLAIIGVIFVVIGIACTGFADEEVYGDRHIRWLCYGSALSVALGGLLLFTCHWTYSLSSELQLPTAFVRYGYSTYMIVTSAVLSLLSMGLVLWRIYLCRDRYNHHHRRGRVRSARQRRRQQSVFR</sequence>
<keyword evidence="2" id="KW-0732">Signal</keyword>
<feature type="transmembrane region" description="Helical" evidence="1">
    <location>
        <begin position="135"/>
        <end position="158"/>
    </location>
</feature>
<evidence type="ECO:0000256" key="2">
    <source>
        <dbReference type="SAM" id="SignalP"/>
    </source>
</evidence>
<organism evidence="3 4">
    <name type="scientific">Adineta ricciae</name>
    <name type="common">Rotifer</name>
    <dbReference type="NCBI Taxonomy" id="249248"/>
    <lineage>
        <taxon>Eukaryota</taxon>
        <taxon>Metazoa</taxon>
        <taxon>Spiralia</taxon>
        <taxon>Gnathifera</taxon>
        <taxon>Rotifera</taxon>
        <taxon>Eurotatoria</taxon>
        <taxon>Bdelloidea</taxon>
        <taxon>Adinetida</taxon>
        <taxon>Adinetidae</taxon>
        <taxon>Adineta</taxon>
    </lineage>
</organism>
<evidence type="ECO:0000256" key="1">
    <source>
        <dbReference type="SAM" id="Phobius"/>
    </source>
</evidence>
<gene>
    <name evidence="3" type="ORF">EDS130_LOCUS19805</name>
</gene>
<dbReference type="Proteomes" id="UP000663852">
    <property type="component" value="Unassembled WGS sequence"/>
</dbReference>
<dbReference type="AlphaFoldDB" id="A0A814NRD1"/>
<dbReference type="EMBL" id="CAJNOJ010000096">
    <property type="protein sequence ID" value="CAF1097313.1"/>
    <property type="molecule type" value="Genomic_DNA"/>
</dbReference>
<feature type="signal peptide" evidence="2">
    <location>
        <begin position="1"/>
        <end position="17"/>
    </location>
</feature>
<feature type="chain" id="PRO_5032668569" evidence="2">
    <location>
        <begin position="18"/>
        <end position="228"/>
    </location>
</feature>
<proteinExistence type="predicted"/>
<comment type="caution">
    <text evidence="3">The sequence shown here is derived from an EMBL/GenBank/DDBJ whole genome shotgun (WGS) entry which is preliminary data.</text>
</comment>
<protein>
    <submittedName>
        <fullName evidence="3">Uncharacterized protein</fullName>
    </submittedName>
</protein>
<feature type="transmembrane region" description="Helical" evidence="1">
    <location>
        <begin position="103"/>
        <end position="123"/>
    </location>
</feature>
<keyword evidence="1" id="KW-1133">Transmembrane helix</keyword>